<evidence type="ECO:0000256" key="1">
    <source>
        <dbReference type="SAM" id="Phobius"/>
    </source>
</evidence>
<organism evidence="2">
    <name type="scientific">bioreactor metagenome</name>
    <dbReference type="NCBI Taxonomy" id="1076179"/>
    <lineage>
        <taxon>unclassified sequences</taxon>
        <taxon>metagenomes</taxon>
        <taxon>ecological metagenomes</taxon>
    </lineage>
</organism>
<keyword evidence="1" id="KW-0812">Transmembrane</keyword>
<reference evidence="2" key="1">
    <citation type="submission" date="2019-08" db="EMBL/GenBank/DDBJ databases">
        <authorList>
            <person name="Kucharzyk K."/>
            <person name="Murdoch R.W."/>
            <person name="Higgins S."/>
            <person name="Loffler F."/>
        </authorList>
    </citation>
    <scope>NUCLEOTIDE SEQUENCE</scope>
</reference>
<evidence type="ECO:0000313" key="2">
    <source>
        <dbReference type="EMBL" id="MPN39059.1"/>
    </source>
</evidence>
<keyword evidence="1" id="KW-1133">Transmembrane helix</keyword>
<keyword evidence="1" id="KW-0472">Membrane</keyword>
<dbReference type="AlphaFoldDB" id="A0A645HLE8"/>
<comment type="caution">
    <text evidence="2">The sequence shown here is derived from an EMBL/GenBank/DDBJ whole genome shotgun (WGS) entry which is preliminary data.</text>
</comment>
<gene>
    <name evidence="2" type="ORF">SDC9_186585</name>
</gene>
<dbReference type="EMBL" id="VSSQ01094653">
    <property type="protein sequence ID" value="MPN39059.1"/>
    <property type="molecule type" value="Genomic_DNA"/>
</dbReference>
<sequence length="144" mass="16681">MFPCRFLILLVRQNFKSIDQNISCFRRNNHLIDQSKFFGFIGVGHLIFIFINHLFFELSFVFSLRQLMFIHNFYSACRSHYCNFGCWPGKIKIATCIFTAHHNIGTAIGFSGDNCNFRDCSFAKGIKQFSSVSDDTIVLLLDTR</sequence>
<protein>
    <submittedName>
        <fullName evidence="2">Uncharacterized protein</fullName>
    </submittedName>
</protein>
<accession>A0A645HLE8</accession>
<feature type="transmembrane region" description="Helical" evidence="1">
    <location>
        <begin position="37"/>
        <end position="62"/>
    </location>
</feature>
<name>A0A645HLE8_9ZZZZ</name>
<proteinExistence type="predicted"/>